<accession>I9LDR0</accession>
<keyword evidence="1" id="KW-1133">Transmembrane helix</keyword>
<keyword evidence="3" id="KW-1185">Reference proteome</keyword>
<comment type="caution">
    <text evidence="2">The sequence shown here is derived from an EMBL/GenBank/DDBJ whole genome shotgun (WGS) entry which is preliminary data.</text>
</comment>
<dbReference type="AlphaFoldDB" id="I9LDR0"/>
<evidence type="ECO:0000256" key="1">
    <source>
        <dbReference type="SAM" id="Phobius"/>
    </source>
</evidence>
<dbReference type="OrthoDB" id="1730091at2"/>
<gene>
    <name evidence="2" type="ORF">FB4_3409</name>
</gene>
<keyword evidence="1" id="KW-0472">Membrane</keyword>
<organism evidence="2 3">
    <name type="scientific">Pelosinus fermentans B4</name>
    <dbReference type="NCBI Taxonomy" id="1149862"/>
    <lineage>
        <taxon>Bacteria</taxon>
        <taxon>Bacillati</taxon>
        <taxon>Bacillota</taxon>
        <taxon>Negativicutes</taxon>
        <taxon>Selenomonadales</taxon>
        <taxon>Sporomusaceae</taxon>
        <taxon>Pelosinus</taxon>
    </lineage>
</organism>
<dbReference type="Proteomes" id="UP000004324">
    <property type="component" value="Unassembled WGS sequence"/>
</dbReference>
<evidence type="ECO:0000313" key="3">
    <source>
        <dbReference type="Proteomes" id="UP000004324"/>
    </source>
</evidence>
<dbReference type="NCBIfam" id="NF041644">
    <property type="entry name" value="CBO0543_fam"/>
    <property type="match status" value="1"/>
</dbReference>
<keyword evidence="1" id="KW-0812">Transmembrane</keyword>
<sequence length="152" mass="18859">MDFFYMRFLVSWTCWLIFADKARWREIAPVSIFASLLGVISDHFTNFHITYWEYYGNHPKIIMVLLDDFEIYAVVTYLYIQWLPKRQRLLDLFTYIFPWTLFAVLIEYIHINTGHMAHHHGWTFWYSYVADWILFLLFYMYHKIFHFEKLSR</sequence>
<dbReference type="EMBL" id="AKVJ01000025">
    <property type="protein sequence ID" value="EIW18589.1"/>
    <property type="molecule type" value="Genomic_DNA"/>
</dbReference>
<feature type="transmembrane region" description="Helical" evidence="1">
    <location>
        <begin position="92"/>
        <end position="111"/>
    </location>
</feature>
<feature type="transmembrane region" description="Helical" evidence="1">
    <location>
        <begin position="123"/>
        <end position="142"/>
    </location>
</feature>
<evidence type="ECO:0000313" key="2">
    <source>
        <dbReference type="EMBL" id="EIW18589.1"/>
    </source>
</evidence>
<protein>
    <submittedName>
        <fullName evidence="2">Uncharacterized protein</fullName>
    </submittedName>
</protein>
<dbReference type="InterPro" id="IPR048147">
    <property type="entry name" value="CBO0543-like"/>
</dbReference>
<reference evidence="2 3" key="1">
    <citation type="journal article" date="2012" name="J. Bacteriol.">
        <title>Draft Genome Sequences for Two Metal-Reducing Pelosinus fermentans Strains Isolated from a Cr(VI)-Contaminated Site and for Type Strain R7.</title>
        <authorList>
            <person name="Brown S.D."/>
            <person name="Podar M."/>
            <person name="Klingeman D.M."/>
            <person name="Johnson C.M."/>
            <person name="Yang Z.K."/>
            <person name="Utturkar S.M."/>
            <person name="Land M.L."/>
            <person name="Mosher J.J."/>
            <person name="Hurt R.A.Jr."/>
            <person name="Phelps T.J."/>
            <person name="Palumbo A.V."/>
            <person name="Arkin A.P."/>
            <person name="Hazen T.C."/>
            <person name="Elias D.A."/>
        </authorList>
    </citation>
    <scope>NUCLEOTIDE SEQUENCE [LARGE SCALE GENOMIC DNA]</scope>
    <source>
        <strain evidence="2 3">B4</strain>
    </source>
</reference>
<name>I9LDR0_9FIRM</name>
<proteinExistence type="predicted"/>